<evidence type="ECO:0000313" key="2">
    <source>
        <dbReference type="Proteomes" id="UP000256328"/>
    </source>
</evidence>
<sequence>MSSGNTQQRRYVNKHRQVGPKSFRSIPVSLTEEVRSNLEDCTEPNNLREIYKYFSSSPEFEPISSNNLKKGALYIKPPSARIHTFALGGCNGIMSTLYDGDFGLTQEWGFLPVLRAHGNSPLSQRGDSGSSILNNDFTVEGMIWGGDKSAANVDVTYATPISIIIRHVEERMGWVRGSLQRLTSDMDQTIETILEG</sequence>
<comment type="caution">
    <text evidence="1">The sequence shown here is derived from an EMBL/GenBank/DDBJ whole genome shotgun (WGS) entry which is preliminary data.</text>
</comment>
<dbReference type="Proteomes" id="UP000256328">
    <property type="component" value="Unassembled WGS sequence"/>
</dbReference>
<dbReference type="AlphaFoldDB" id="A0A3D8Q8M3"/>
<protein>
    <submittedName>
        <fullName evidence="1">Uncharacterized protein</fullName>
    </submittedName>
</protein>
<dbReference type="OrthoDB" id="5424209at2759"/>
<keyword evidence="2" id="KW-1185">Reference proteome</keyword>
<name>A0A3D8Q8M3_9HELO</name>
<organism evidence="1 2">
    <name type="scientific">Coleophoma crateriformis</name>
    <dbReference type="NCBI Taxonomy" id="565419"/>
    <lineage>
        <taxon>Eukaryota</taxon>
        <taxon>Fungi</taxon>
        <taxon>Dikarya</taxon>
        <taxon>Ascomycota</taxon>
        <taxon>Pezizomycotina</taxon>
        <taxon>Leotiomycetes</taxon>
        <taxon>Helotiales</taxon>
        <taxon>Dermateaceae</taxon>
        <taxon>Coleophoma</taxon>
    </lineage>
</organism>
<gene>
    <name evidence="1" type="ORF">BP5796_12585</name>
</gene>
<evidence type="ECO:0000313" key="1">
    <source>
        <dbReference type="EMBL" id="RDW57784.1"/>
    </source>
</evidence>
<dbReference type="EMBL" id="PDLN01000022">
    <property type="protein sequence ID" value="RDW57784.1"/>
    <property type="molecule type" value="Genomic_DNA"/>
</dbReference>
<accession>A0A3D8Q8M3</accession>
<reference evidence="1 2" key="1">
    <citation type="journal article" date="2018" name="IMA Fungus">
        <title>IMA Genome-F 9: Draft genome sequence of Annulohypoxylon stygium, Aspergillus mulundensis, Berkeleyomyces basicola (syn. Thielaviopsis basicola), Ceratocystis smalleyi, two Cercospora beticola strains, Coleophoma cylindrospora, Fusarium fracticaudum, Phialophora cf. hyalina, and Morchella septimelata.</title>
        <authorList>
            <person name="Wingfield B.D."/>
            <person name="Bills G.F."/>
            <person name="Dong Y."/>
            <person name="Huang W."/>
            <person name="Nel W.J."/>
            <person name="Swalarsk-Parry B.S."/>
            <person name="Vaghefi N."/>
            <person name="Wilken P.M."/>
            <person name="An Z."/>
            <person name="de Beer Z.W."/>
            <person name="De Vos L."/>
            <person name="Chen L."/>
            <person name="Duong T.A."/>
            <person name="Gao Y."/>
            <person name="Hammerbacher A."/>
            <person name="Kikkert J.R."/>
            <person name="Li Y."/>
            <person name="Li H."/>
            <person name="Li K."/>
            <person name="Li Q."/>
            <person name="Liu X."/>
            <person name="Ma X."/>
            <person name="Naidoo K."/>
            <person name="Pethybridge S.J."/>
            <person name="Sun J."/>
            <person name="Steenkamp E.T."/>
            <person name="van der Nest M.A."/>
            <person name="van Wyk S."/>
            <person name="Wingfield M.J."/>
            <person name="Xiong C."/>
            <person name="Yue Q."/>
            <person name="Zhang X."/>
        </authorList>
    </citation>
    <scope>NUCLEOTIDE SEQUENCE [LARGE SCALE GENOMIC DNA]</scope>
    <source>
        <strain evidence="1 2">BP5796</strain>
    </source>
</reference>
<proteinExistence type="predicted"/>